<dbReference type="InterPro" id="IPR051446">
    <property type="entry name" value="HTH_trans_reg/aminotransferase"/>
</dbReference>
<dbReference type="GO" id="GO:0030170">
    <property type="term" value="F:pyridoxal phosphate binding"/>
    <property type="evidence" value="ECO:0007669"/>
    <property type="project" value="InterPro"/>
</dbReference>
<evidence type="ECO:0000256" key="7">
    <source>
        <dbReference type="ARBA" id="ARBA00023163"/>
    </source>
</evidence>
<keyword evidence="5" id="KW-0805">Transcription regulation</keyword>
<dbReference type="SMART" id="SM00345">
    <property type="entry name" value="HTH_GNTR"/>
    <property type="match status" value="1"/>
</dbReference>
<dbReference type="InterPro" id="IPR036388">
    <property type="entry name" value="WH-like_DNA-bd_sf"/>
</dbReference>
<name>A0A143HHA8_9BACL</name>
<sequence>MDMLMIQLEKDTSIPLYEQLYEKIKKGIIDGTISVRTKLPSKRKLSEFLSISQTTVELAYAQLLAEGYIISKPRVGFFVEAIEELAYVEKAVAHPTLKTSANPEVYIDFNPGSIDTEAFPFAAWRKYAKDAIDLHQKELLLLGSPQGELELREEISSYLYQSRGVLCSPEQIVIGSGTEQLLPMIMKLLGEKNCYAIENPGYTLTHYIFDQSYQQIIPINVDQDGMKIQQLEQTDANVAYITPSHQFPTGAVLSASRRFQLLNWAAQDKKRFIIEDDYDSEFRYIGKPIASLQGMDRLNKVIYLSTFSKSLMPSLRIAYFVLPRELLPIYYKMFSYYTSTVPRFEQYILAQFMKEGHFSKHLNRMRKIYRKKLEKLTLSLTPYAPSVSISGEQAGMHVVLTVNHQLNAQTLSERALQNGIRIIPITNYMITPTIENRDNQFLLGFGGLVEDQIPYAIEQLMDCWEIQKQVKRD</sequence>
<dbReference type="SUPFAM" id="SSF46785">
    <property type="entry name" value="Winged helix' DNA-binding domain"/>
    <property type="match status" value="1"/>
</dbReference>
<keyword evidence="10" id="KW-1185">Reference proteome</keyword>
<dbReference type="InterPro" id="IPR015421">
    <property type="entry name" value="PyrdxlP-dep_Trfase_major"/>
</dbReference>
<keyword evidence="3" id="KW-0808">Transferase</keyword>
<dbReference type="CDD" id="cd00609">
    <property type="entry name" value="AAT_like"/>
    <property type="match status" value="1"/>
</dbReference>
<dbReference type="CDD" id="cd07377">
    <property type="entry name" value="WHTH_GntR"/>
    <property type="match status" value="1"/>
</dbReference>
<proteinExistence type="inferred from homology"/>
<evidence type="ECO:0000256" key="1">
    <source>
        <dbReference type="ARBA" id="ARBA00001933"/>
    </source>
</evidence>
<evidence type="ECO:0000313" key="10">
    <source>
        <dbReference type="Proteomes" id="UP000076021"/>
    </source>
</evidence>
<comment type="similarity">
    <text evidence="2">In the C-terminal section; belongs to the class-I pyridoxal-phosphate-dependent aminotransferase family.</text>
</comment>
<evidence type="ECO:0000256" key="3">
    <source>
        <dbReference type="ARBA" id="ARBA00022576"/>
    </source>
</evidence>
<dbReference type="SUPFAM" id="SSF53383">
    <property type="entry name" value="PLP-dependent transferases"/>
    <property type="match status" value="1"/>
</dbReference>
<dbReference type="Gene3D" id="3.40.640.10">
    <property type="entry name" value="Type I PLP-dependent aspartate aminotransferase-like (Major domain)"/>
    <property type="match status" value="1"/>
</dbReference>
<evidence type="ECO:0000256" key="6">
    <source>
        <dbReference type="ARBA" id="ARBA00023125"/>
    </source>
</evidence>
<comment type="cofactor">
    <cofactor evidence="1">
        <name>pyridoxal 5'-phosphate</name>
        <dbReference type="ChEBI" id="CHEBI:597326"/>
    </cofactor>
</comment>
<gene>
    <name evidence="9" type="ORF">ATY39_15190</name>
</gene>
<reference evidence="9 10" key="1">
    <citation type="journal article" date="2016" name="Genome Announc.">
        <title>Whole-Genome Sequence of Rummeliibacillus stabekisii Strain PP9 Isolated from Antarctic Soil.</title>
        <authorList>
            <person name="da Mota F.F."/>
            <person name="Vollu R.E."/>
            <person name="Jurelevicius D."/>
            <person name="Seldin L."/>
        </authorList>
    </citation>
    <scope>NUCLEOTIDE SEQUENCE [LARGE SCALE GENOMIC DNA]</scope>
    <source>
        <strain evidence="9 10">PP9</strain>
    </source>
</reference>
<organism evidence="9 10">
    <name type="scientific">Rummeliibacillus stabekisii</name>
    <dbReference type="NCBI Taxonomy" id="241244"/>
    <lineage>
        <taxon>Bacteria</taxon>
        <taxon>Bacillati</taxon>
        <taxon>Bacillota</taxon>
        <taxon>Bacilli</taxon>
        <taxon>Bacillales</taxon>
        <taxon>Caryophanaceae</taxon>
        <taxon>Rummeliibacillus</taxon>
    </lineage>
</organism>
<evidence type="ECO:0000256" key="5">
    <source>
        <dbReference type="ARBA" id="ARBA00023015"/>
    </source>
</evidence>
<keyword evidence="4" id="KW-0663">Pyridoxal phosphate</keyword>
<keyword evidence="6" id="KW-0238">DNA-binding</keyword>
<dbReference type="OrthoDB" id="9808770at2"/>
<dbReference type="Gene3D" id="1.10.10.10">
    <property type="entry name" value="Winged helix-like DNA-binding domain superfamily/Winged helix DNA-binding domain"/>
    <property type="match status" value="1"/>
</dbReference>
<dbReference type="AlphaFoldDB" id="A0A143HHA8"/>
<dbReference type="GO" id="GO:0003677">
    <property type="term" value="F:DNA binding"/>
    <property type="evidence" value="ECO:0007669"/>
    <property type="project" value="UniProtKB-KW"/>
</dbReference>
<dbReference type="STRING" id="241244.ATY39_15190"/>
<dbReference type="RefSeq" id="WP_066791222.1">
    <property type="nucleotide sequence ID" value="NZ_CP014806.1"/>
</dbReference>
<dbReference type="InterPro" id="IPR000524">
    <property type="entry name" value="Tscrpt_reg_HTH_GntR"/>
</dbReference>
<keyword evidence="3" id="KW-0032">Aminotransferase</keyword>
<dbReference type="Proteomes" id="UP000076021">
    <property type="component" value="Chromosome"/>
</dbReference>
<reference evidence="10" key="2">
    <citation type="submission" date="2016-03" db="EMBL/GenBank/DDBJ databases">
        <authorList>
            <person name="Ploux O."/>
        </authorList>
    </citation>
    <scope>NUCLEOTIDE SEQUENCE [LARGE SCALE GENOMIC DNA]</scope>
    <source>
        <strain evidence="10">PP9</strain>
    </source>
</reference>
<accession>A0A143HHA8</accession>
<evidence type="ECO:0000256" key="2">
    <source>
        <dbReference type="ARBA" id="ARBA00005384"/>
    </source>
</evidence>
<evidence type="ECO:0000259" key="8">
    <source>
        <dbReference type="PROSITE" id="PS50949"/>
    </source>
</evidence>
<dbReference type="InterPro" id="IPR004839">
    <property type="entry name" value="Aminotransferase_I/II_large"/>
</dbReference>
<dbReference type="Pfam" id="PF00392">
    <property type="entry name" value="GntR"/>
    <property type="match status" value="1"/>
</dbReference>
<dbReference type="Pfam" id="PF00155">
    <property type="entry name" value="Aminotran_1_2"/>
    <property type="match status" value="1"/>
</dbReference>
<dbReference type="InterPro" id="IPR015424">
    <property type="entry name" value="PyrdxlP-dep_Trfase"/>
</dbReference>
<dbReference type="PANTHER" id="PTHR46577">
    <property type="entry name" value="HTH-TYPE TRANSCRIPTIONAL REGULATORY PROTEIN GABR"/>
    <property type="match status" value="1"/>
</dbReference>
<keyword evidence="7" id="KW-0804">Transcription</keyword>
<protein>
    <submittedName>
        <fullName evidence="9">GntR family transcriptional regulator</fullName>
    </submittedName>
</protein>
<evidence type="ECO:0000313" key="9">
    <source>
        <dbReference type="EMBL" id="AMX00642.1"/>
    </source>
</evidence>
<dbReference type="KEGG" id="rst:ATY39_15190"/>
<feature type="domain" description="HTH gntR-type" evidence="8">
    <location>
        <begin position="14"/>
        <end position="82"/>
    </location>
</feature>
<dbReference type="GO" id="GO:0003700">
    <property type="term" value="F:DNA-binding transcription factor activity"/>
    <property type="evidence" value="ECO:0007669"/>
    <property type="project" value="InterPro"/>
</dbReference>
<dbReference type="InterPro" id="IPR036390">
    <property type="entry name" value="WH_DNA-bd_sf"/>
</dbReference>
<dbReference type="PANTHER" id="PTHR46577:SF1">
    <property type="entry name" value="HTH-TYPE TRANSCRIPTIONAL REGULATORY PROTEIN GABR"/>
    <property type="match status" value="1"/>
</dbReference>
<dbReference type="PROSITE" id="PS50949">
    <property type="entry name" value="HTH_GNTR"/>
    <property type="match status" value="1"/>
</dbReference>
<dbReference type="GO" id="GO:0008483">
    <property type="term" value="F:transaminase activity"/>
    <property type="evidence" value="ECO:0007669"/>
    <property type="project" value="UniProtKB-KW"/>
</dbReference>
<evidence type="ECO:0000256" key="4">
    <source>
        <dbReference type="ARBA" id="ARBA00022898"/>
    </source>
</evidence>
<dbReference type="EMBL" id="CP014806">
    <property type="protein sequence ID" value="AMX00642.1"/>
    <property type="molecule type" value="Genomic_DNA"/>
</dbReference>